<feature type="transmembrane region" description="Helical" evidence="1">
    <location>
        <begin position="54"/>
        <end position="73"/>
    </location>
</feature>
<dbReference type="RefSeq" id="WP_117470884.1">
    <property type="nucleotide sequence ID" value="NZ_JAJBNI010000015.1"/>
</dbReference>
<organism evidence="5 10">
    <name type="scientific">Dorea formicigenerans</name>
    <dbReference type="NCBI Taxonomy" id="39486"/>
    <lineage>
        <taxon>Bacteria</taxon>
        <taxon>Bacillati</taxon>
        <taxon>Bacillota</taxon>
        <taxon>Clostridia</taxon>
        <taxon>Lachnospirales</taxon>
        <taxon>Lachnospiraceae</taxon>
        <taxon>Dorea</taxon>
    </lineage>
</organism>
<reference evidence="8 9" key="1">
    <citation type="submission" date="2018-08" db="EMBL/GenBank/DDBJ databases">
        <title>A genome reference for cultivated species of the human gut microbiota.</title>
        <authorList>
            <person name="Zou Y."/>
            <person name="Xue W."/>
            <person name="Luo G."/>
        </authorList>
    </citation>
    <scope>NUCLEOTIDE SEQUENCE [LARGE SCALE GENOMIC DNA]</scope>
    <source>
        <strain evidence="5 10">AF12-11</strain>
        <strain evidence="4 11">AF19-4AC</strain>
        <strain evidence="7 12">AF42-21</strain>
        <strain evidence="6 13">AM46-16</strain>
        <strain evidence="3 8">OM02-12</strain>
        <strain evidence="2 9">TF11-11</strain>
    </source>
</reference>
<dbReference type="Proteomes" id="UP000261055">
    <property type="component" value="Unassembled WGS sequence"/>
</dbReference>
<evidence type="ECO:0000313" key="5">
    <source>
        <dbReference type="EMBL" id="RGW52382.1"/>
    </source>
</evidence>
<dbReference type="EMBL" id="QSEW01000004">
    <property type="protein sequence ID" value="RHA00655.1"/>
    <property type="molecule type" value="Genomic_DNA"/>
</dbReference>
<feature type="transmembrane region" description="Helical" evidence="1">
    <location>
        <begin position="5"/>
        <end position="23"/>
    </location>
</feature>
<dbReference type="EMBL" id="QRWH01000007">
    <property type="protein sequence ID" value="RGT08680.1"/>
    <property type="molecule type" value="Genomic_DNA"/>
</dbReference>
<keyword evidence="1" id="KW-0812">Transmembrane</keyword>
<dbReference type="Proteomes" id="UP000266376">
    <property type="component" value="Unassembled WGS sequence"/>
</dbReference>
<proteinExistence type="predicted"/>
<dbReference type="AlphaFoldDB" id="A0A395XNT3"/>
<evidence type="ECO:0000313" key="6">
    <source>
        <dbReference type="EMBL" id="RHA00655.1"/>
    </source>
</evidence>
<evidence type="ECO:0000313" key="3">
    <source>
        <dbReference type="EMBL" id="RGO51634.1"/>
    </source>
</evidence>
<dbReference type="EMBL" id="QSQQ01000020">
    <property type="protein sequence ID" value="RGK45289.1"/>
    <property type="molecule type" value="Genomic_DNA"/>
</dbReference>
<dbReference type="NCBIfam" id="TIGR01167">
    <property type="entry name" value="LPXTG_anchor"/>
    <property type="match status" value="1"/>
</dbReference>
<dbReference type="EMBL" id="QSAJ01000023">
    <property type="protein sequence ID" value="RGW52382.1"/>
    <property type="molecule type" value="Genomic_DNA"/>
</dbReference>
<evidence type="ECO:0000256" key="1">
    <source>
        <dbReference type="SAM" id="Phobius"/>
    </source>
</evidence>
<evidence type="ECO:0000313" key="7">
    <source>
        <dbReference type="EMBL" id="RHK66081.1"/>
    </source>
</evidence>
<dbReference type="Proteomes" id="UP000284152">
    <property type="component" value="Unassembled WGS sequence"/>
</dbReference>
<evidence type="ECO:0000313" key="11">
    <source>
        <dbReference type="Proteomes" id="UP000283630"/>
    </source>
</evidence>
<name>A0A395XNT3_9FIRM</name>
<evidence type="ECO:0000313" key="2">
    <source>
        <dbReference type="EMBL" id="RGK45289.1"/>
    </source>
</evidence>
<evidence type="ECO:0000313" key="10">
    <source>
        <dbReference type="Proteomes" id="UP000266376"/>
    </source>
</evidence>
<dbReference type="EMBL" id="QRNS01000001">
    <property type="protein sequence ID" value="RHK66081.1"/>
    <property type="molecule type" value="Genomic_DNA"/>
</dbReference>
<gene>
    <name evidence="7" type="ORF">DW054_00425</name>
    <name evidence="6" type="ORF">DW957_04590</name>
    <name evidence="5" type="ORF">DWV67_10155</name>
    <name evidence="4" type="ORF">DWX53_08810</name>
    <name evidence="3" type="ORF">DXB12_07000</name>
    <name evidence="2" type="ORF">DXD10_13735</name>
</gene>
<dbReference type="Proteomes" id="UP000284962">
    <property type="component" value="Unassembled WGS sequence"/>
</dbReference>
<protein>
    <submittedName>
        <fullName evidence="5">LPXTG cell wall anchor domain-containing protein</fullName>
    </submittedName>
</protein>
<dbReference type="Proteomes" id="UP000283630">
    <property type="component" value="Unassembled WGS sequence"/>
</dbReference>
<evidence type="ECO:0000313" key="9">
    <source>
        <dbReference type="Proteomes" id="UP000261208"/>
    </source>
</evidence>
<keyword evidence="8" id="KW-1185">Reference proteome</keyword>
<evidence type="ECO:0000313" key="8">
    <source>
        <dbReference type="Proteomes" id="UP000261055"/>
    </source>
</evidence>
<evidence type="ECO:0000313" key="13">
    <source>
        <dbReference type="Proteomes" id="UP000284962"/>
    </source>
</evidence>
<keyword evidence="1" id="KW-0472">Membrane</keyword>
<accession>A0A395XNT3</accession>
<comment type="caution">
    <text evidence="5">The sequence shown here is derived from an EMBL/GenBank/DDBJ whole genome shotgun (WGS) entry which is preliminary data.</text>
</comment>
<dbReference type="EMBL" id="QSVQ01000006">
    <property type="protein sequence ID" value="RGO51634.1"/>
    <property type="molecule type" value="Genomic_DNA"/>
</dbReference>
<dbReference type="GeneID" id="66465796"/>
<evidence type="ECO:0000313" key="4">
    <source>
        <dbReference type="EMBL" id="RGT08680.1"/>
    </source>
</evidence>
<evidence type="ECO:0000313" key="12">
    <source>
        <dbReference type="Proteomes" id="UP000284152"/>
    </source>
</evidence>
<sequence>MKKRLGIIAGILGIVLAVIGIVLKQKENTAVSVIGGADGPTSIFIAGKLNVDNFIFMIVVGIILLILAGVIFYKRKH</sequence>
<dbReference type="Proteomes" id="UP000261208">
    <property type="component" value="Unassembled WGS sequence"/>
</dbReference>
<keyword evidence="1" id="KW-1133">Transmembrane helix</keyword>